<dbReference type="Pfam" id="PF13004">
    <property type="entry name" value="BACON"/>
    <property type="match status" value="1"/>
</dbReference>
<keyword evidence="4" id="KW-0732">Signal</keyword>
<evidence type="ECO:0000313" key="15">
    <source>
        <dbReference type="Proteomes" id="UP000283616"/>
    </source>
</evidence>
<feature type="domain" description="BACON" evidence="10">
    <location>
        <begin position="56"/>
        <end position="111"/>
    </location>
</feature>
<dbReference type="RefSeq" id="WP_008760487.1">
    <property type="nucleotide sequence ID" value="NZ_AP022660.1"/>
</dbReference>
<evidence type="ECO:0000256" key="7">
    <source>
        <dbReference type="ARBA" id="ARBA00023049"/>
    </source>
</evidence>
<keyword evidence="7 13" id="KW-0482">Metalloprotease</keyword>
<evidence type="ECO:0000256" key="2">
    <source>
        <dbReference type="ARBA" id="ARBA00022670"/>
    </source>
</evidence>
<reference evidence="14 15" key="1">
    <citation type="submission" date="2018-08" db="EMBL/GenBank/DDBJ databases">
        <title>A genome reference for cultivated species of the human gut microbiota.</title>
        <authorList>
            <person name="Zou Y."/>
            <person name="Xue W."/>
            <person name="Luo G."/>
        </authorList>
    </citation>
    <scope>NUCLEOTIDE SEQUENCE [LARGE SCALE GENOMIC DNA]</scope>
    <source>
        <strain evidence="14 15">AF37-12</strain>
    </source>
</reference>
<dbReference type="EMBL" id="QROV01000004">
    <property type="protein sequence ID" value="RHL63036.1"/>
    <property type="molecule type" value="Genomic_DNA"/>
</dbReference>
<gene>
    <name evidence="11" type="ORF">BatF92_14250</name>
    <name evidence="14" type="ORF">DW011_05180</name>
    <name evidence="12" type="ORF">GAN59_09450</name>
    <name evidence="13" type="ORF">K0H07_00915</name>
</gene>
<evidence type="ECO:0000256" key="4">
    <source>
        <dbReference type="ARBA" id="ARBA00022729"/>
    </source>
</evidence>
<name>A0A139JW15_BACT4</name>
<dbReference type="Gene3D" id="2.60.40.10">
    <property type="entry name" value="Immunoglobulins"/>
    <property type="match status" value="1"/>
</dbReference>
<keyword evidence="8" id="KW-1015">Disulfide bond</keyword>
<dbReference type="Proteomes" id="UP000283616">
    <property type="component" value="Unassembled WGS sequence"/>
</dbReference>
<dbReference type="GeneID" id="69589800"/>
<reference evidence="12 16" key="2">
    <citation type="journal article" date="2019" name="Nat. Med.">
        <title>A library of human gut bacterial isolates paired with longitudinal multiomics data enables mechanistic microbiome research.</title>
        <authorList>
            <person name="Poyet M."/>
            <person name="Groussin M."/>
            <person name="Gibbons S.M."/>
            <person name="Avila-Pacheco J."/>
            <person name="Jiang X."/>
            <person name="Kearney S.M."/>
            <person name="Perrotta A.R."/>
            <person name="Berdy B."/>
            <person name="Zhao S."/>
            <person name="Lieberman T.D."/>
            <person name="Swanson P.K."/>
            <person name="Smith M."/>
            <person name="Roesemann S."/>
            <person name="Alexander J.E."/>
            <person name="Rich S.A."/>
            <person name="Livny J."/>
            <person name="Vlamakis H."/>
            <person name="Clish C."/>
            <person name="Bullock K."/>
            <person name="Deik A."/>
            <person name="Scott J."/>
            <person name="Pierce K.A."/>
            <person name="Xavier R.J."/>
            <person name="Alm E.J."/>
        </authorList>
    </citation>
    <scope>NUCLEOTIDE SEQUENCE [LARGE SCALE GENOMIC DNA]</scope>
    <source>
        <strain evidence="12 16">BIOML-A156</strain>
    </source>
</reference>
<dbReference type="InterPro" id="IPR008754">
    <property type="entry name" value="Peptidase_M43"/>
</dbReference>
<keyword evidence="5" id="KW-0378">Hydrolase</keyword>
<dbReference type="PROSITE" id="PS51257">
    <property type="entry name" value="PROKAR_LIPOPROTEIN"/>
    <property type="match status" value="1"/>
</dbReference>
<evidence type="ECO:0000313" key="16">
    <source>
        <dbReference type="Proteomes" id="UP000488521"/>
    </source>
</evidence>
<proteinExistence type="inferred from homology"/>
<evidence type="ECO:0000313" key="12">
    <source>
        <dbReference type="EMBL" id="KAB4474610.1"/>
    </source>
</evidence>
<dbReference type="CDD" id="cd04275">
    <property type="entry name" value="ZnMc_pappalysin_like"/>
    <property type="match status" value="1"/>
</dbReference>
<keyword evidence="12" id="KW-0449">Lipoprotein</keyword>
<dbReference type="Proteomes" id="UP001200544">
    <property type="component" value="Unassembled WGS sequence"/>
</dbReference>
<dbReference type="CDD" id="cd14948">
    <property type="entry name" value="BACON"/>
    <property type="match status" value="1"/>
</dbReference>
<evidence type="ECO:0000256" key="5">
    <source>
        <dbReference type="ARBA" id="ARBA00022801"/>
    </source>
</evidence>
<evidence type="ECO:0000313" key="14">
    <source>
        <dbReference type="EMBL" id="RHL63036.1"/>
    </source>
</evidence>
<evidence type="ECO:0000313" key="11">
    <source>
        <dbReference type="EMBL" id="BCA49483.1"/>
    </source>
</evidence>
<dbReference type="NCBIfam" id="TIGR03952">
    <property type="entry name" value="metzin_BF0631"/>
    <property type="match status" value="1"/>
</dbReference>
<dbReference type="SUPFAM" id="SSF55486">
    <property type="entry name" value="Metalloproteases ('zincins'), catalytic domain"/>
    <property type="match status" value="1"/>
</dbReference>
<evidence type="ECO:0000256" key="6">
    <source>
        <dbReference type="ARBA" id="ARBA00022833"/>
    </source>
</evidence>
<dbReference type="EMBL" id="AP022660">
    <property type="protein sequence ID" value="BCA49483.1"/>
    <property type="molecule type" value="Genomic_DNA"/>
</dbReference>
<dbReference type="InterPro" id="IPR024361">
    <property type="entry name" value="BACON"/>
</dbReference>
<dbReference type="InterPro" id="IPR023852">
    <property type="entry name" value="Metalloproteinase_lipop_BF0631"/>
</dbReference>
<sequence length="427" mass="49350">MKIVYNTILFTLLFLATSCDHSEKIDDIKLEISQNIFRNIDNNGGKITVAITSNSEWIIANSADWCIPDKYQGEGNDILTIKILANTKHANRQTNLIISAQGINQTIKISQQKGEVNPDLDKIHYQLPVIFHVLYQNENDINQYIKEDHLKDVLVRTNHFYQSEKCGIDINLEFVLATKDKNGTTLPEPGVERVPFNELPIDCEKFMRDNTGKYTSLLWEPNEYINIMVYPFTDSQILGISTFPYSLKDFFLEGTQQVSASWITLENLSFPYCISINSSYIYEQSTDERINQNDAAITLAHELGHYLGLRHVFSEGGTTSMCTDTDYCKDTPSYNRSEYEQWLNNLDKQNKYQLKDLAKRYSCEKGEYEAHNIMDYAYCFYNEITLEQRKRIRHILNYSPLIPGPKESRIDTRGVQGRLNLPICIMK</sequence>
<dbReference type="GO" id="GO:0006508">
    <property type="term" value="P:proteolysis"/>
    <property type="evidence" value="ECO:0007669"/>
    <property type="project" value="UniProtKB-KW"/>
</dbReference>
<protein>
    <submittedName>
        <fullName evidence="11 12">Zinc-dependent metalloproteinase lipoprotein</fullName>
    </submittedName>
</protein>
<dbReference type="PANTHER" id="PTHR47466:SF1">
    <property type="entry name" value="METALLOPROTEASE MEP1 (AFU_ORTHOLOGUE AFUA_1G07730)-RELATED"/>
    <property type="match status" value="1"/>
</dbReference>
<evidence type="ECO:0000256" key="3">
    <source>
        <dbReference type="ARBA" id="ARBA00022723"/>
    </source>
</evidence>
<dbReference type="Proteomes" id="UP000500882">
    <property type="component" value="Chromosome"/>
</dbReference>
<reference evidence="13" key="4">
    <citation type="submission" date="2021-07" db="EMBL/GenBank/DDBJ databases">
        <title>Comparative genomics of Bacteroides fragilis group isolates reveals species-dependent resistance mechanisms and validates clinical tools for resistance prediction.</title>
        <authorList>
            <person name="Wallace M.J."/>
            <person name="Jean S."/>
            <person name="Wallace M.A."/>
            <person name="Carey-Ann B.D."/>
            <person name="Dantas G."/>
        </authorList>
    </citation>
    <scope>NUCLEOTIDE SEQUENCE</scope>
    <source>
        <strain evidence="13">BJH_160</strain>
    </source>
</reference>
<evidence type="ECO:0000313" key="13">
    <source>
        <dbReference type="EMBL" id="MCE9235725.1"/>
    </source>
</evidence>
<keyword evidence="2" id="KW-0645">Protease</keyword>
<keyword evidence="3" id="KW-0479">Metal-binding</keyword>
<comment type="similarity">
    <text evidence="1">Belongs to the peptidase M43B family.</text>
</comment>
<evidence type="ECO:0000313" key="17">
    <source>
        <dbReference type="Proteomes" id="UP000500882"/>
    </source>
</evidence>
<evidence type="ECO:0000259" key="10">
    <source>
        <dbReference type="Pfam" id="PF13004"/>
    </source>
</evidence>
<dbReference type="Proteomes" id="UP000488521">
    <property type="component" value="Unassembled WGS sequence"/>
</dbReference>
<keyword evidence="6" id="KW-0862">Zinc</keyword>
<accession>A0A139JW15</accession>
<evidence type="ECO:0000259" key="9">
    <source>
        <dbReference type="Pfam" id="PF05572"/>
    </source>
</evidence>
<dbReference type="InterPro" id="IPR013783">
    <property type="entry name" value="Ig-like_fold"/>
</dbReference>
<dbReference type="GO" id="GO:0008237">
    <property type="term" value="F:metallopeptidase activity"/>
    <property type="evidence" value="ECO:0007669"/>
    <property type="project" value="UniProtKB-KW"/>
</dbReference>
<dbReference type="EMBL" id="JAHYQA010000001">
    <property type="protein sequence ID" value="MCE9235725.1"/>
    <property type="molecule type" value="Genomic_DNA"/>
</dbReference>
<dbReference type="EMBL" id="WCRS01000005">
    <property type="protein sequence ID" value="KAB4474610.1"/>
    <property type="molecule type" value="Genomic_DNA"/>
</dbReference>
<evidence type="ECO:0000256" key="1">
    <source>
        <dbReference type="ARBA" id="ARBA00008721"/>
    </source>
</evidence>
<dbReference type="PANTHER" id="PTHR47466">
    <property type="match status" value="1"/>
</dbReference>
<dbReference type="AlphaFoldDB" id="A0A139JW15"/>
<dbReference type="GO" id="GO:0046872">
    <property type="term" value="F:metal ion binding"/>
    <property type="evidence" value="ECO:0007669"/>
    <property type="project" value="UniProtKB-KW"/>
</dbReference>
<dbReference type="Pfam" id="PF05572">
    <property type="entry name" value="Peptidase_M43"/>
    <property type="match status" value="1"/>
</dbReference>
<evidence type="ECO:0000256" key="8">
    <source>
        <dbReference type="ARBA" id="ARBA00023157"/>
    </source>
</evidence>
<organism evidence="12 16">
    <name type="scientific">Bacteroides thetaiotaomicron</name>
    <dbReference type="NCBI Taxonomy" id="818"/>
    <lineage>
        <taxon>Bacteria</taxon>
        <taxon>Pseudomonadati</taxon>
        <taxon>Bacteroidota</taxon>
        <taxon>Bacteroidia</taxon>
        <taxon>Bacteroidales</taxon>
        <taxon>Bacteroidaceae</taxon>
        <taxon>Bacteroides</taxon>
    </lineage>
</organism>
<dbReference type="Gene3D" id="3.40.390.10">
    <property type="entry name" value="Collagenase (Catalytic Domain)"/>
    <property type="match status" value="1"/>
</dbReference>
<feature type="domain" description="Peptidase M43 pregnancy-associated plasma-A" evidence="9">
    <location>
        <begin position="275"/>
        <end position="396"/>
    </location>
</feature>
<dbReference type="InterPro" id="IPR024079">
    <property type="entry name" value="MetalloPept_cat_dom_sf"/>
</dbReference>
<reference evidence="11 17" key="3">
    <citation type="submission" date="2020-02" db="EMBL/GenBank/DDBJ databases">
        <title>Whole-genome sequencing and comparative analysis of the genomes of Bacteroides thetaiotaomicron and Escherichia coli isolated from a healthy resident in Vietnam.</title>
        <authorList>
            <person name="Mohsin M."/>
            <person name="Tanaka K."/>
            <person name="Kawahara R."/>
            <person name="Kondo S."/>
            <person name="Noguchi H."/>
            <person name="Motooka D."/>
            <person name="Nakamura S."/>
            <person name="Khong D.T."/>
            <person name="Nguyen T.N."/>
            <person name="Tran H.T."/>
            <person name="Yamamoto Y."/>
        </authorList>
    </citation>
    <scope>NUCLEOTIDE SEQUENCE [LARGE SCALE GENOMIC DNA]</scope>
    <source>
        <strain evidence="11 17">F9-2</strain>
    </source>
</reference>